<keyword evidence="3" id="KW-0520">NAD</keyword>
<feature type="compositionally biased region" description="Basic and acidic residues" evidence="7">
    <location>
        <begin position="9"/>
        <end position="22"/>
    </location>
</feature>
<evidence type="ECO:0000256" key="3">
    <source>
        <dbReference type="ARBA" id="ARBA00023027"/>
    </source>
</evidence>
<dbReference type="FunFam" id="3.40.309.10:FF:000012">
    <property type="entry name" value="Betaine aldehyde dehydrogenase"/>
    <property type="match status" value="1"/>
</dbReference>
<comment type="caution">
    <text evidence="9">The sequence shown here is derived from an EMBL/GenBank/DDBJ whole genome shotgun (WGS) entry which is preliminary data.</text>
</comment>
<dbReference type="PANTHER" id="PTHR43860">
    <property type="entry name" value="BETAINE ALDEHYDE DEHYDROGENASE"/>
    <property type="match status" value="1"/>
</dbReference>
<name>A0A3L8NYU5_9ACTN</name>
<dbReference type="EMBL" id="RDBE01000010">
    <property type="protein sequence ID" value="RLV47822.1"/>
    <property type="molecule type" value="Genomic_DNA"/>
</dbReference>
<dbReference type="FunFam" id="3.40.605.10:FF:000007">
    <property type="entry name" value="NAD/NADP-dependent betaine aldehyde dehydrogenase"/>
    <property type="match status" value="1"/>
</dbReference>
<evidence type="ECO:0000256" key="1">
    <source>
        <dbReference type="ARBA" id="ARBA00009986"/>
    </source>
</evidence>
<reference evidence="9 10" key="1">
    <citation type="submission" date="2018-10" db="EMBL/GenBank/DDBJ databases">
        <title>Marmoricola sp. 4Q3S-7 whole genome shotgun sequence.</title>
        <authorList>
            <person name="Li F."/>
        </authorList>
    </citation>
    <scope>NUCLEOTIDE SEQUENCE [LARGE SCALE GENOMIC DNA]</scope>
    <source>
        <strain evidence="9 10">4Q3S-7</strain>
    </source>
</reference>
<dbReference type="AlphaFoldDB" id="A0A3L8NYU5"/>
<dbReference type="SUPFAM" id="SSF53720">
    <property type="entry name" value="ALDH-like"/>
    <property type="match status" value="1"/>
</dbReference>
<accession>A0A3L8NYU5</accession>
<feature type="active site" evidence="5">
    <location>
        <position position="488"/>
    </location>
</feature>
<dbReference type="InterPro" id="IPR016161">
    <property type="entry name" value="Ald_DH/histidinol_DH"/>
</dbReference>
<dbReference type="PANTHER" id="PTHR43860:SF2">
    <property type="entry name" value="BETAINE ALDEHYDE DEHYDROGENASE-RELATED"/>
    <property type="match status" value="1"/>
</dbReference>
<feature type="domain" description="Aldehyde dehydrogenase" evidence="8">
    <location>
        <begin position="250"/>
        <end position="715"/>
    </location>
</feature>
<dbReference type="PROSITE" id="PS00070">
    <property type="entry name" value="ALDEHYDE_DEHYDR_CYS"/>
    <property type="match status" value="1"/>
</dbReference>
<keyword evidence="2 6" id="KW-0560">Oxidoreductase</keyword>
<evidence type="ECO:0000256" key="4">
    <source>
        <dbReference type="ARBA" id="ARBA00037921"/>
    </source>
</evidence>
<sequence>MAGSRRARRGAEPRGLRDHRILVESPGPGGGRARGRCAAEGRRLAGADAAGRLDGPEHRRRRRTGLAHRRLRLRRTAAAAVRAEHRGVADLRPAGRGAAARHRVGGARLTAPPRRHRGHPGGDQPGPRPGRRGHRALQHPGGGLRIREQGLRDGLPLGRRRSGAERGVRCAAVREPARPRPRLRRSAPDDDRLLNQDRALRSRYSPRDDLDDPRCDDHAPKTLSCVTSIRVRHAQQEGGRVPENWIAGTWVGAREGGRREIRCPADGSLVAEVDESTAVDTEAAIAAAREAFDSGPWPSTSARERGDLLLRVADLLERDKADVARMESLDTGKRLVEGEYDVDDVVSVFRHFGHVADADAGRVVDTGNPGVVSRVVHEPVGVCGLISPWNYPLLQVAWKVAPCLAAGNTFVLKPSELTPHTAIHLMKLLDEAGLPAGVANLVLGSGPDAGAPLSEDPRVDLVSFTGGLVTGKRIMAAAAGTVKKVALELGGKNPNVVFADADYETALDFALTAVFLHSGQVCSAGARLVVEESVHDRFVDDLVERAQRIRLGGPFDEKAETGPLTSAAHLDKVEAYVAAGIAEGAQLRCGGARPDDPALADGFYYLPTILDGCTSDMSVTQDESFGPVLTVETFTSEDDAVAIANDSIYGLAGAVWTADAGKGQRVAARMRMGTVWINDFHPYVAQAEWGGYKQSGIGRELGEAGLEEYRETKHIWHNIAPEPQHWFSS</sequence>
<feature type="region of interest" description="Disordered" evidence="7">
    <location>
        <begin position="1"/>
        <end position="68"/>
    </location>
</feature>
<feature type="compositionally biased region" description="Basic residues" evidence="7">
    <location>
        <begin position="58"/>
        <end position="68"/>
    </location>
</feature>
<protein>
    <submittedName>
        <fullName evidence="9">Aldehyde dehydrogenase family protein</fullName>
    </submittedName>
</protein>
<organism evidence="9 10">
    <name type="scientific">Nocardioides mangrovicus</name>
    <dbReference type="NCBI Taxonomy" id="2478913"/>
    <lineage>
        <taxon>Bacteria</taxon>
        <taxon>Bacillati</taxon>
        <taxon>Actinomycetota</taxon>
        <taxon>Actinomycetes</taxon>
        <taxon>Propionibacteriales</taxon>
        <taxon>Nocardioidaceae</taxon>
        <taxon>Nocardioides</taxon>
    </lineage>
</organism>
<evidence type="ECO:0000313" key="10">
    <source>
        <dbReference type="Proteomes" id="UP000281708"/>
    </source>
</evidence>
<evidence type="ECO:0000256" key="6">
    <source>
        <dbReference type="RuleBase" id="RU003345"/>
    </source>
</evidence>
<dbReference type="InterPro" id="IPR016162">
    <property type="entry name" value="Ald_DH_N"/>
</dbReference>
<dbReference type="OrthoDB" id="6882680at2"/>
<dbReference type="Proteomes" id="UP000281708">
    <property type="component" value="Unassembled WGS sequence"/>
</dbReference>
<feature type="region of interest" description="Disordered" evidence="7">
    <location>
        <begin position="94"/>
        <end position="219"/>
    </location>
</feature>
<evidence type="ECO:0000256" key="5">
    <source>
        <dbReference type="PROSITE-ProRule" id="PRU10007"/>
    </source>
</evidence>
<dbReference type="GO" id="GO:0016620">
    <property type="term" value="F:oxidoreductase activity, acting on the aldehyde or oxo group of donors, NAD or NADP as acceptor"/>
    <property type="evidence" value="ECO:0007669"/>
    <property type="project" value="InterPro"/>
</dbReference>
<dbReference type="Pfam" id="PF00171">
    <property type="entry name" value="Aldedh"/>
    <property type="match status" value="1"/>
</dbReference>
<keyword evidence="10" id="KW-1185">Reference proteome</keyword>
<evidence type="ECO:0000313" key="9">
    <source>
        <dbReference type="EMBL" id="RLV47822.1"/>
    </source>
</evidence>
<dbReference type="InterPro" id="IPR015590">
    <property type="entry name" value="Aldehyde_DH_dom"/>
</dbReference>
<gene>
    <name evidence="9" type="ORF">D9V37_17005</name>
</gene>
<evidence type="ECO:0000256" key="7">
    <source>
        <dbReference type="SAM" id="MobiDB-lite"/>
    </source>
</evidence>
<comment type="pathway">
    <text evidence="4">Amine and polyamine biosynthesis; betaine biosynthesis via choline pathway; betaine from betaine aldehyde: step 1/1.</text>
</comment>
<dbReference type="Gene3D" id="3.40.309.10">
    <property type="entry name" value="Aldehyde Dehydrogenase, Chain A, domain 2"/>
    <property type="match status" value="1"/>
</dbReference>
<feature type="compositionally biased region" description="Basic and acidic residues" evidence="7">
    <location>
        <begin position="186"/>
        <end position="219"/>
    </location>
</feature>
<evidence type="ECO:0000259" key="8">
    <source>
        <dbReference type="Pfam" id="PF00171"/>
    </source>
</evidence>
<dbReference type="Gene3D" id="3.40.605.10">
    <property type="entry name" value="Aldehyde Dehydrogenase, Chain A, domain 1"/>
    <property type="match status" value="1"/>
</dbReference>
<dbReference type="InterPro" id="IPR016163">
    <property type="entry name" value="Ald_DH_C"/>
</dbReference>
<proteinExistence type="inferred from homology"/>
<comment type="similarity">
    <text evidence="1 6">Belongs to the aldehyde dehydrogenase family.</text>
</comment>
<dbReference type="InterPro" id="IPR016160">
    <property type="entry name" value="Ald_DH_CS_CYS"/>
</dbReference>
<dbReference type="InterPro" id="IPR029510">
    <property type="entry name" value="Ald_DH_CS_GLU"/>
</dbReference>
<evidence type="ECO:0000256" key="2">
    <source>
        <dbReference type="ARBA" id="ARBA00023002"/>
    </source>
</evidence>
<dbReference type="PROSITE" id="PS00687">
    <property type="entry name" value="ALDEHYDE_DEHYDR_GLU"/>
    <property type="match status" value="1"/>
</dbReference>